<evidence type="ECO:0000313" key="6">
    <source>
        <dbReference type="Proteomes" id="UP000192486"/>
    </source>
</evidence>
<feature type="domain" description="Peptidase M16 C-terminal" evidence="4">
    <location>
        <begin position="165"/>
        <end position="342"/>
    </location>
</feature>
<evidence type="ECO:0000259" key="4">
    <source>
        <dbReference type="Pfam" id="PF05193"/>
    </source>
</evidence>
<dbReference type="InterPro" id="IPR001431">
    <property type="entry name" value="Pept_M16_Zn_BS"/>
</dbReference>
<keyword evidence="5" id="KW-0645">Protease</keyword>
<evidence type="ECO:0000256" key="1">
    <source>
        <dbReference type="ARBA" id="ARBA00007261"/>
    </source>
</evidence>
<name>A0ABN4YR97_SPOUR</name>
<dbReference type="PROSITE" id="PS00143">
    <property type="entry name" value="INSULINASE"/>
    <property type="match status" value="1"/>
</dbReference>
<gene>
    <name evidence="5" type="ORF">SporoS204_15095</name>
</gene>
<comment type="similarity">
    <text evidence="1 2">Belongs to the peptidase M16 family.</text>
</comment>
<evidence type="ECO:0000256" key="2">
    <source>
        <dbReference type="RuleBase" id="RU004447"/>
    </source>
</evidence>
<dbReference type="GO" id="GO:0008233">
    <property type="term" value="F:peptidase activity"/>
    <property type="evidence" value="ECO:0007669"/>
    <property type="project" value="UniProtKB-KW"/>
</dbReference>
<dbReference type="GO" id="GO:0006508">
    <property type="term" value="P:proteolysis"/>
    <property type="evidence" value="ECO:0007669"/>
    <property type="project" value="UniProtKB-KW"/>
</dbReference>
<keyword evidence="5" id="KW-0378">Hydrolase</keyword>
<dbReference type="InterPro" id="IPR050361">
    <property type="entry name" value="MPP/UQCRC_Complex"/>
</dbReference>
<dbReference type="Gene3D" id="3.30.830.10">
    <property type="entry name" value="Metalloenzyme, LuxS/M16 peptidase-like"/>
    <property type="match status" value="2"/>
</dbReference>
<evidence type="ECO:0000259" key="3">
    <source>
        <dbReference type="Pfam" id="PF00675"/>
    </source>
</evidence>
<dbReference type="RefSeq" id="WP_029053160.1">
    <property type="nucleotide sequence ID" value="NZ_CP015108.1"/>
</dbReference>
<feature type="domain" description="Peptidase M16 N-terminal" evidence="3">
    <location>
        <begin position="13"/>
        <end position="156"/>
    </location>
</feature>
<organism evidence="5 6">
    <name type="scientific">Sporosarcina ureae</name>
    <dbReference type="NCBI Taxonomy" id="1571"/>
    <lineage>
        <taxon>Bacteria</taxon>
        <taxon>Bacillati</taxon>
        <taxon>Bacillota</taxon>
        <taxon>Bacilli</taxon>
        <taxon>Bacillales</taxon>
        <taxon>Caryophanaceae</taxon>
        <taxon>Sporosarcina</taxon>
    </lineage>
</organism>
<dbReference type="InterPro" id="IPR011765">
    <property type="entry name" value="Pept_M16_N"/>
</dbReference>
<dbReference type="PANTHER" id="PTHR11851:SF49">
    <property type="entry name" value="MITOCHONDRIAL-PROCESSING PEPTIDASE SUBUNIT ALPHA"/>
    <property type="match status" value="1"/>
</dbReference>
<keyword evidence="6" id="KW-1185">Reference proteome</keyword>
<evidence type="ECO:0000313" key="5">
    <source>
        <dbReference type="EMBL" id="ARF15362.1"/>
    </source>
</evidence>
<dbReference type="InterPro" id="IPR011249">
    <property type="entry name" value="Metalloenz_LuxS/M16"/>
</dbReference>
<dbReference type="Proteomes" id="UP000192486">
    <property type="component" value="Chromosome"/>
</dbReference>
<protein>
    <submittedName>
        <fullName evidence="5">Zinc protease</fullName>
    </submittedName>
</protein>
<proteinExistence type="inferred from homology"/>
<sequence>MIQKYNCSNGVRIIHEKMPHLQSVAIGIWVHAGSANETKGQEGIAHFIEHMLFKGTNTRSARMIAEQFDQIGGDLNAFTSKEMTCYYTTVLSHHASYALTVLSDMFFHSQFKEEEMEKEKSVILDEISSVEDMPDEDVDERLWAGMFPEDAIGKPVGGRIETIKSFTKEMVEEFMVKHYRPENLVISIAGSYDERLIKLIEANFGSYQSKQQASASIIDESVPNFTAQQIIKAKDIEQAHVCFGYPSLPSTHDKIYELSLFDSILGGTMSSRLFQEVRENRGLAYSVYTYYAAYKNAGSFVIYCGTSPENFQETYRTIDQVIAEVLNDGLTDKELRNAKEQLKGSFVLGLEGSESRMYRNGRNELVLGKHQTIDEVVKHIESVEKRSVYRLGQQMLASDRATSIIAPKSNIQQLKKLQN</sequence>
<reference evidence="5 6" key="1">
    <citation type="submission" date="2016-04" db="EMBL/GenBank/DDBJ databases">
        <title>Comparative Genomics and Epigenetics of Sporosarcina ureae.</title>
        <authorList>
            <person name="Oliver A.S."/>
            <person name="Cooper K.K."/>
        </authorList>
    </citation>
    <scope>NUCLEOTIDE SEQUENCE [LARGE SCALE GENOMIC DNA]</scope>
    <source>
        <strain evidence="5 6">S204</strain>
    </source>
</reference>
<dbReference type="InterPro" id="IPR007863">
    <property type="entry name" value="Peptidase_M16_C"/>
</dbReference>
<dbReference type="Pfam" id="PF05193">
    <property type="entry name" value="Peptidase_M16_C"/>
    <property type="match status" value="1"/>
</dbReference>
<dbReference type="PANTHER" id="PTHR11851">
    <property type="entry name" value="METALLOPROTEASE"/>
    <property type="match status" value="1"/>
</dbReference>
<dbReference type="EMBL" id="CP015108">
    <property type="protein sequence ID" value="ARF15362.1"/>
    <property type="molecule type" value="Genomic_DNA"/>
</dbReference>
<dbReference type="SUPFAM" id="SSF63411">
    <property type="entry name" value="LuxS/MPP-like metallohydrolase"/>
    <property type="match status" value="2"/>
</dbReference>
<accession>A0ABN4YR97</accession>
<dbReference type="Pfam" id="PF00675">
    <property type="entry name" value="Peptidase_M16"/>
    <property type="match status" value="1"/>
</dbReference>